<evidence type="ECO:0000256" key="4">
    <source>
        <dbReference type="ARBA" id="ARBA00014878"/>
    </source>
</evidence>
<dbReference type="STRING" id="448386.A0A2V3IX13"/>
<dbReference type="PANTHER" id="PTHR10758:SF1">
    <property type="entry name" value="COP9 SIGNALOSOME COMPLEX SUBUNIT 3"/>
    <property type="match status" value="1"/>
</dbReference>
<dbReference type="GO" id="GO:0005737">
    <property type="term" value="C:cytoplasm"/>
    <property type="evidence" value="ECO:0007669"/>
    <property type="project" value="UniProtKB-SubCell"/>
</dbReference>
<proteinExistence type="inferred from homology"/>
<evidence type="ECO:0000256" key="5">
    <source>
        <dbReference type="ARBA" id="ARBA00022490"/>
    </source>
</evidence>
<comment type="similarity">
    <text evidence="3">Belongs to the CSN3 family.</text>
</comment>
<gene>
    <name evidence="10" type="ORF">BWQ96_03514</name>
</gene>
<dbReference type="Gene3D" id="1.25.40.570">
    <property type="match status" value="1"/>
</dbReference>
<dbReference type="EMBL" id="NBIV01000034">
    <property type="protein sequence ID" value="PXF46688.1"/>
    <property type="molecule type" value="Genomic_DNA"/>
</dbReference>
<keyword evidence="6" id="KW-0736">Signalosome</keyword>
<dbReference type="AlphaFoldDB" id="A0A2V3IX13"/>
<keyword evidence="7" id="KW-0539">Nucleus</keyword>
<keyword evidence="5" id="KW-0963">Cytoplasm</keyword>
<evidence type="ECO:0000256" key="6">
    <source>
        <dbReference type="ARBA" id="ARBA00022790"/>
    </source>
</evidence>
<name>A0A2V3IX13_9FLOR</name>
<evidence type="ECO:0000256" key="8">
    <source>
        <dbReference type="SAM" id="MobiDB-lite"/>
    </source>
</evidence>
<keyword evidence="11" id="KW-1185">Reference proteome</keyword>
<feature type="domain" description="PCI" evidence="9">
    <location>
        <begin position="226"/>
        <end position="393"/>
    </location>
</feature>
<dbReference type="Proteomes" id="UP000247409">
    <property type="component" value="Unassembled WGS sequence"/>
</dbReference>
<dbReference type="GO" id="GO:0008180">
    <property type="term" value="C:COP9 signalosome"/>
    <property type="evidence" value="ECO:0007669"/>
    <property type="project" value="UniProtKB-KW"/>
</dbReference>
<sequence length="474" mass="52454">MEPDTAHAANQIHPNRISSFPEALQALKAYALPPSLSADSLRASHDLLARTLDAVNTADVTTLHAQRSHLHPAQNLLAYISTLHASLSAVHSASPLVPQLLNEFVALVRNTPATAVPHALIRWIGVCRHAARVVIDTSDVHRALALIRPLRLAADKLATSPQSIVPIHADFLAVCLQAKCYKYAARWLRQRKRLHIDPATGLQASDVHLVYHYAAMVYMGLKDFSAALHCCRLALAVPAPTQTPLLQVAVCTFKYYILLHLLVTGKAPQPFKFSSYQFSRLRSFSSEYTELATAYERMDRCQTVQLFESNRDTFEKHGNLGLVKQVMRTLTDALIERLTNSFVTMNIANVASRVGQSNEEHVHQVLLRMIEQGKINARIDDRKRVVRLIDAQRDVDERLFAQVSGALMQQSLQVLQRIDEFREKLQTDPAYVGKTMGGRAPRRGASSHAFGSSAGGASASKRQDGEMMRVIGGG</sequence>
<evidence type="ECO:0000256" key="1">
    <source>
        <dbReference type="ARBA" id="ARBA00004123"/>
    </source>
</evidence>
<dbReference type="InterPro" id="IPR000717">
    <property type="entry name" value="PCI_dom"/>
</dbReference>
<comment type="caution">
    <text evidence="10">The sequence shown here is derived from an EMBL/GenBank/DDBJ whole genome shotgun (WGS) entry which is preliminary data.</text>
</comment>
<protein>
    <recommendedName>
        <fullName evidence="4">COP9 signalosome complex subunit 3</fullName>
    </recommendedName>
</protein>
<feature type="compositionally biased region" description="Low complexity" evidence="8">
    <location>
        <begin position="444"/>
        <end position="460"/>
    </location>
</feature>
<dbReference type="SUPFAM" id="SSF46785">
    <property type="entry name" value="Winged helix' DNA-binding domain"/>
    <property type="match status" value="1"/>
</dbReference>
<dbReference type="PANTHER" id="PTHR10758">
    <property type="entry name" value="26S PROTEASOME NON-ATPASE REGULATORY SUBUNIT 3/COP9 SIGNALOSOME COMPLEX SUBUNIT 3"/>
    <property type="match status" value="1"/>
</dbReference>
<dbReference type="InterPro" id="IPR050756">
    <property type="entry name" value="CSN3"/>
</dbReference>
<reference evidence="10 11" key="1">
    <citation type="journal article" date="2018" name="Mol. Biol. Evol.">
        <title>Analysis of the draft genome of the red seaweed Gracilariopsis chorda provides insights into genome size evolution in Rhodophyta.</title>
        <authorList>
            <person name="Lee J."/>
            <person name="Yang E.C."/>
            <person name="Graf L."/>
            <person name="Yang J.H."/>
            <person name="Qiu H."/>
            <person name="Zel Zion U."/>
            <person name="Chan C.X."/>
            <person name="Stephens T.G."/>
            <person name="Weber A.P.M."/>
            <person name="Boo G.H."/>
            <person name="Boo S.M."/>
            <person name="Kim K.M."/>
            <person name="Shin Y."/>
            <person name="Jung M."/>
            <person name="Lee S.J."/>
            <person name="Yim H.S."/>
            <person name="Lee J.H."/>
            <person name="Bhattacharya D."/>
            <person name="Yoon H.S."/>
        </authorList>
    </citation>
    <scope>NUCLEOTIDE SEQUENCE [LARGE SCALE GENOMIC DNA]</scope>
    <source>
        <strain evidence="10 11">SKKU-2015</strain>
        <tissue evidence="10">Whole body</tissue>
    </source>
</reference>
<evidence type="ECO:0000259" key="9">
    <source>
        <dbReference type="PROSITE" id="PS50250"/>
    </source>
</evidence>
<evidence type="ECO:0000256" key="7">
    <source>
        <dbReference type="ARBA" id="ARBA00023242"/>
    </source>
</evidence>
<dbReference type="Pfam" id="PF22788">
    <property type="entry name" value="COP9_hel_rpt"/>
    <property type="match status" value="1"/>
</dbReference>
<evidence type="ECO:0000313" key="10">
    <source>
        <dbReference type="EMBL" id="PXF46688.1"/>
    </source>
</evidence>
<dbReference type="OrthoDB" id="29061at2759"/>
<dbReference type="InterPro" id="IPR055089">
    <property type="entry name" value="COP9_N"/>
</dbReference>
<dbReference type="InterPro" id="IPR036390">
    <property type="entry name" value="WH_DNA-bd_sf"/>
</dbReference>
<evidence type="ECO:0000256" key="2">
    <source>
        <dbReference type="ARBA" id="ARBA00004496"/>
    </source>
</evidence>
<evidence type="ECO:0000256" key="3">
    <source>
        <dbReference type="ARBA" id="ARBA00007084"/>
    </source>
</evidence>
<dbReference type="GO" id="GO:0006511">
    <property type="term" value="P:ubiquitin-dependent protein catabolic process"/>
    <property type="evidence" value="ECO:0007669"/>
    <property type="project" value="TreeGrafter"/>
</dbReference>
<organism evidence="10 11">
    <name type="scientific">Gracilariopsis chorda</name>
    <dbReference type="NCBI Taxonomy" id="448386"/>
    <lineage>
        <taxon>Eukaryota</taxon>
        <taxon>Rhodophyta</taxon>
        <taxon>Florideophyceae</taxon>
        <taxon>Rhodymeniophycidae</taxon>
        <taxon>Gracilariales</taxon>
        <taxon>Gracilariaceae</taxon>
        <taxon>Gracilariopsis</taxon>
    </lineage>
</organism>
<dbReference type="PROSITE" id="PS50250">
    <property type="entry name" value="PCI"/>
    <property type="match status" value="1"/>
</dbReference>
<feature type="region of interest" description="Disordered" evidence="8">
    <location>
        <begin position="432"/>
        <end position="466"/>
    </location>
</feature>
<evidence type="ECO:0000313" key="11">
    <source>
        <dbReference type="Proteomes" id="UP000247409"/>
    </source>
</evidence>
<dbReference type="Pfam" id="PF01399">
    <property type="entry name" value="PCI"/>
    <property type="match status" value="1"/>
</dbReference>
<accession>A0A2V3IX13</accession>
<comment type="subcellular location">
    <subcellularLocation>
        <location evidence="2">Cytoplasm</location>
    </subcellularLocation>
    <subcellularLocation>
        <location evidence="1">Nucleus</location>
    </subcellularLocation>
</comment>